<dbReference type="InterPro" id="IPR011250">
    <property type="entry name" value="OMP/PagP_B-barrel"/>
</dbReference>
<sequence length="299" mass="33377">MNAYFVTQQKTSSLLRNVARAPTVAFLLTGLFISAPCLAADITTASTQSGGRHDDGGYFEVGGSLIATNHMDVRNTDHRNIQPSLLLSGVYQYKGMFAELVHLSQDGANLGYNFWNSEHWSVDFLAANFETTWKKDPDVDVSTLNEAQRNDYLLADEGLYVGAGIRATRYWDDNYVFQFRMVSDYSENLGLQGSIKLGKSWQVQNWNLYTLGSVSYLSSKLTNNLFGVSAAEATSQFYEYKPDAAFNYGLEFGAAYPLTPNIVFRSTYRVIALSDEITDSPYSQANYSSLFNLSVSYVF</sequence>
<keyword evidence="3 6" id="KW-0732">Signal</keyword>
<evidence type="ECO:0000256" key="6">
    <source>
        <dbReference type="SAM" id="SignalP"/>
    </source>
</evidence>
<dbReference type="PANTHER" id="PTHR38776:SF1">
    <property type="entry name" value="MLTA-INTERACTING PROTEIN-RELATED"/>
    <property type="match status" value="1"/>
</dbReference>
<dbReference type="RefSeq" id="WP_021712773.1">
    <property type="nucleotide sequence ID" value="NZ_BATM01000008.1"/>
</dbReference>
<protein>
    <recommendedName>
        <fullName evidence="9">MltA-interacting protein</fullName>
    </recommendedName>
</protein>
<evidence type="ECO:0008006" key="9">
    <source>
        <dbReference type="Google" id="ProtNLM"/>
    </source>
</evidence>
<dbReference type="AlphaFoldDB" id="U3B0R1"/>
<evidence type="ECO:0000256" key="2">
    <source>
        <dbReference type="ARBA" id="ARBA00005722"/>
    </source>
</evidence>
<dbReference type="Proteomes" id="UP000016562">
    <property type="component" value="Unassembled WGS sequence"/>
</dbReference>
<evidence type="ECO:0000256" key="4">
    <source>
        <dbReference type="ARBA" id="ARBA00023136"/>
    </source>
</evidence>
<keyword evidence="4" id="KW-0472">Membrane</keyword>
<dbReference type="EMBL" id="BATM01000008">
    <property type="protein sequence ID" value="GAD79062.1"/>
    <property type="molecule type" value="Genomic_DNA"/>
</dbReference>
<accession>U3B0R1</accession>
<keyword evidence="8" id="KW-1185">Reference proteome</keyword>
<feature type="chain" id="PRO_5004640047" description="MltA-interacting protein" evidence="6">
    <location>
        <begin position="40"/>
        <end position="299"/>
    </location>
</feature>
<evidence type="ECO:0000256" key="5">
    <source>
        <dbReference type="ARBA" id="ARBA00023237"/>
    </source>
</evidence>
<evidence type="ECO:0000313" key="7">
    <source>
        <dbReference type="EMBL" id="GAD79062.1"/>
    </source>
</evidence>
<dbReference type="GO" id="GO:0009279">
    <property type="term" value="C:cell outer membrane"/>
    <property type="evidence" value="ECO:0007669"/>
    <property type="project" value="UniProtKB-SubCell"/>
</dbReference>
<reference evidence="7 8" key="1">
    <citation type="submission" date="2013-09" db="EMBL/GenBank/DDBJ databases">
        <title>Whole genome shotgun sequence of Vibrio ezurae NBRC 102218.</title>
        <authorList>
            <person name="Yoshida I."/>
            <person name="Hosoyama A."/>
            <person name="Numata M."/>
            <person name="Hashimoto M."/>
            <person name="Hosoyama Y."/>
            <person name="Tsuchikane K."/>
            <person name="Noguchi M."/>
            <person name="Hirakata S."/>
            <person name="Ichikawa N."/>
            <person name="Ohji S."/>
            <person name="Yamazoe A."/>
            <person name="Fujita N."/>
        </authorList>
    </citation>
    <scope>NUCLEOTIDE SEQUENCE [LARGE SCALE GENOMIC DNA]</scope>
    <source>
        <strain evidence="7 8">NBRC 102218</strain>
    </source>
</reference>
<dbReference type="Pfam" id="PF06629">
    <property type="entry name" value="MipA"/>
    <property type="match status" value="1"/>
</dbReference>
<dbReference type="SUPFAM" id="SSF56925">
    <property type="entry name" value="OMPA-like"/>
    <property type="match status" value="1"/>
</dbReference>
<comment type="caution">
    <text evidence="7">The sequence shown here is derived from an EMBL/GenBank/DDBJ whole genome shotgun (WGS) entry which is preliminary data.</text>
</comment>
<keyword evidence="5" id="KW-0998">Cell outer membrane</keyword>
<dbReference type="eggNOG" id="COG3713">
    <property type="taxonomic scope" value="Bacteria"/>
</dbReference>
<dbReference type="InterPro" id="IPR010583">
    <property type="entry name" value="MipA"/>
</dbReference>
<name>U3B0R1_9VIBR</name>
<gene>
    <name evidence="7" type="ORF">VEZ01S_08_00980</name>
</gene>
<proteinExistence type="inferred from homology"/>
<evidence type="ECO:0000256" key="1">
    <source>
        <dbReference type="ARBA" id="ARBA00004442"/>
    </source>
</evidence>
<evidence type="ECO:0000256" key="3">
    <source>
        <dbReference type="ARBA" id="ARBA00022729"/>
    </source>
</evidence>
<dbReference type="PANTHER" id="PTHR38776">
    <property type="entry name" value="MLTA-INTERACTING PROTEIN-RELATED"/>
    <property type="match status" value="1"/>
</dbReference>
<comment type="subcellular location">
    <subcellularLocation>
        <location evidence="1">Cell outer membrane</location>
    </subcellularLocation>
</comment>
<dbReference type="STRING" id="1219080.VEZ01S_08_00980"/>
<comment type="similarity">
    <text evidence="2">Belongs to the MipA/OmpV family.</text>
</comment>
<evidence type="ECO:0000313" key="8">
    <source>
        <dbReference type="Proteomes" id="UP000016562"/>
    </source>
</evidence>
<organism evidence="7 8">
    <name type="scientific">Vibrio ezurae NBRC 102218</name>
    <dbReference type="NCBI Taxonomy" id="1219080"/>
    <lineage>
        <taxon>Bacteria</taxon>
        <taxon>Pseudomonadati</taxon>
        <taxon>Pseudomonadota</taxon>
        <taxon>Gammaproteobacteria</taxon>
        <taxon>Vibrionales</taxon>
        <taxon>Vibrionaceae</taxon>
        <taxon>Vibrio</taxon>
    </lineage>
</organism>
<feature type="signal peptide" evidence="6">
    <location>
        <begin position="1"/>
        <end position="39"/>
    </location>
</feature>